<protein>
    <submittedName>
        <fullName evidence="1">Uncharacterized protein</fullName>
    </submittedName>
</protein>
<dbReference type="OrthoDB" id="5102541at2759"/>
<accession>A0A1B8AV77</accession>
<proteinExistence type="predicted"/>
<reference evidence="1 2" key="1">
    <citation type="submission" date="2016-06" db="EMBL/GenBank/DDBJ databases">
        <title>Living apart together: crosstalk between the core and supernumerary genomes in a fungal plant pathogen.</title>
        <authorList>
            <person name="Vanheule A."/>
            <person name="Audenaert K."/>
            <person name="Warris S."/>
            <person name="Van De Geest H."/>
            <person name="Schijlen E."/>
            <person name="Hofte M."/>
            <person name="De Saeger S."/>
            <person name="Haesaert G."/>
            <person name="Waalwijk C."/>
            <person name="Van Der Lee T."/>
        </authorList>
    </citation>
    <scope>NUCLEOTIDE SEQUENCE [LARGE SCALE GENOMIC DNA]</scope>
    <source>
        <strain evidence="1 2">2516</strain>
    </source>
</reference>
<dbReference type="EMBL" id="LYXU01000002">
    <property type="protein sequence ID" value="OBS24264.1"/>
    <property type="molecule type" value="Genomic_DNA"/>
</dbReference>
<sequence>MDSFSRLPSEIRRYILVDVESYSAIMKLIRASPTMLWQYTTDRYSIARDILRPILALDDAGTILQDALIVVHSRNHDVRLDTDYDLSRLLARDRPDPVAQKDKDMTVKLYRTISFAICWIEDYISKATDPFPSQAYMALPEMATGWTGMRYQDEIADIKPVFFSQFMSSERCRFLRAFLRMEVLLRSYVLVPFSLRFRWMHITPFWFLIHGPNDKDWNAVLCCATYFCILSKFLFDGSIWVEPRRSPRIAYKQNFASPSLPDRPSLESITDTSLERRTSLRFPESVCVYTGPYSPYLYCRILSFSDLSFMLLSATRTGKKPDYKTFTNAQKVRLHNLRFSVTLLEELSAERRLNNTVTRSYGSLGICIDRMNGSPESPLTSCYIEADYLHENIRLQRAFGMFEDERLYPGGKCTIPSLEDLERLADDTWRSCGVSKDEPSVIKGHVYTRHYR</sequence>
<name>A0A1B8AV77_FUSPO</name>
<dbReference type="AlphaFoldDB" id="A0A1B8AV77"/>
<organism evidence="1 2">
    <name type="scientific">Fusarium poae</name>
    <dbReference type="NCBI Taxonomy" id="36050"/>
    <lineage>
        <taxon>Eukaryota</taxon>
        <taxon>Fungi</taxon>
        <taxon>Dikarya</taxon>
        <taxon>Ascomycota</taxon>
        <taxon>Pezizomycotina</taxon>
        <taxon>Sordariomycetes</taxon>
        <taxon>Hypocreomycetidae</taxon>
        <taxon>Hypocreales</taxon>
        <taxon>Nectriaceae</taxon>
        <taxon>Fusarium</taxon>
    </lineage>
</organism>
<comment type="caution">
    <text evidence="1">The sequence shown here is derived from an EMBL/GenBank/DDBJ whole genome shotgun (WGS) entry which is preliminary data.</text>
</comment>
<evidence type="ECO:0000313" key="2">
    <source>
        <dbReference type="Proteomes" id="UP000091967"/>
    </source>
</evidence>
<evidence type="ECO:0000313" key="1">
    <source>
        <dbReference type="EMBL" id="OBS24264.1"/>
    </source>
</evidence>
<gene>
    <name evidence="1" type="ORF">FPOA_04810</name>
</gene>
<dbReference type="Proteomes" id="UP000091967">
    <property type="component" value="Unassembled WGS sequence"/>
</dbReference>
<keyword evidence="2" id="KW-1185">Reference proteome</keyword>